<evidence type="ECO:0000313" key="5">
    <source>
        <dbReference type="Proteomes" id="UP000827892"/>
    </source>
</evidence>
<feature type="transmembrane region" description="Helical" evidence="2">
    <location>
        <begin position="52"/>
        <end position="71"/>
    </location>
</feature>
<protein>
    <submittedName>
        <fullName evidence="3">Uncharacterized protein</fullName>
    </submittedName>
</protein>
<evidence type="ECO:0000256" key="1">
    <source>
        <dbReference type="SAM" id="MobiDB-lite"/>
    </source>
</evidence>
<keyword evidence="6" id="KW-1185">Reference proteome</keyword>
<evidence type="ECO:0000313" key="6">
    <source>
        <dbReference type="Proteomes" id="UP000829354"/>
    </source>
</evidence>
<evidence type="ECO:0000313" key="3">
    <source>
        <dbReference type="EMBL" id="ULU01198.1"/>
    </source>
</evidence>
<feature type="transmembrane region" description="Helical" evidence="2">
    <location>
        <begin position="113"/>
        <end position="137"/>
    </location>
</feature>
<accession>A0AAE9DD56</accession>
<reference evidence="3 5" key="2">
    <citation type="submission" date="2022-05" db="EMBL/GenBank/DDBJ databases">
        <title>Chromosome-level reference genomes for two strains of Caenorhabditis briggsae: an improved platform for comparative genomics.</title>
        <authorList>
            <person name="Stevens L."/>
            <person name="Andersen E.C."/>
        </authorList>
    </citation>
    <scope>NUCLEOTIDE SEQUENCE [LARGE SCALE GENOMIC DNA]</scope>
    <source>
        <strain evidence="3">QX1410_ONT</strain>
        <tissue evidence="3">Whole-organism</tissue>
    </source>
</reference>
<organism evidence="3 5">
    <name type="scientific">Caenorhabditis briggsae</name>
    <dbReference type="NCBI Taxonomy" id="6238"/>
    <lineage>
        <taxon>Eukaryota</taxon>
        <taxon>Metazoa</taxon>
        <taxon>Ecdysozoa</taxon>
        <taxon>Nematoda</taxon>
        <taxon>Chromadorea</taxon>
        <taxon>Rhabditida</taxon>
        <taxon>Rhabditina</taxon>
        <taxon>Rhabditomorpha</taxon>
        <taxon>Rhabditoidea</taxon>
        <taxon>Rhabditidae</taxon>
        <taxon>Peloderinae</taxon>
        <taxon>Caenorhabditis</taxon>
    </lineage>
</organism>
<sequence>MNFGLVFHRIWQKLHCWSRHLKTRRAYCAISLLNYSADLILISWMFSQQPVFLDVLFCISSALIGISITGLYLKRPSVMLPDVIYKVVVSACALFNAILEADNGTSGAAPRLLMVFIALLSHIYENYFLFNAIAAFYREQEGVENRRPPPSYNLFAKSLPKPTESNSPASAQKCKTSQNNDMENGASTSSASEEPPPTYEFAMEKIKEKNEKEEKNVLEIV</sequence>
<keyword evidence="2" id="KW-1133">Transmembrane helix</keyword>
<proteinExistence type="predicted"/>
<dbReference type="AlphaFoldDB" id="A0AAE9DD56"/>
<keyword evidence="2" id="KW-0812">Transmembrane</keyword>
<name>A0AAE9DD56_CAEBR</name>
<feature type="transmembrane region" description="Helical" evidence="2">
    <location>
        <begin position="83"/>
        <end position="101"/>
    </location>
</feature>
<dbReference type="Proteomes" id="UP000827892">
    <property type="component" value="Chromosome III"/>
</dbReference>
<dbReference type="EMBL" id="CP090893">
    <property type="protein sequence ID" value="ULU01198.1"/>
    <property type="molecule type" value="Genomic_DNA"/>
</dbReference>
<evidence type="ECO:0000256" key="2">
    <source>
        <dbReference type="SAM" id="Phobius"/>
    </source>
</evidence>
<feature type="compositionally biased region" description="Polar residues" evidence="1">
    <location>
        <begin position="163"/>
        <end position="182"/>
    </location>
</feature>
<gene>
    <name evidence="3" type="ORF">L3Y34_001511</name>
    <name evidence="4" type="ORF">L5515_004365</name>
</gene>
<feature type="region of interest" description="Disordered" evidence="1">
    <location>
        <begin position="144"/>
        <end position="200"/>
    </location>
</feature>
<dbReference type="Proteomes" id="UP000829354">
    <property type="component" value="Chromosome III"/>
</dbReference>
<keyword evidence="2" id="KW-0472">Membrane</keyword>
<feature type="transmembrane region" description="Helical" evidence="2">
    <location>
        <begin position="26"/>
        <end position="46"/>
    </location>
</feature>
<reference evidence="4 6" key="1">
    <citation type="submission" date="2022-04" db="EMBL/GenBank/DDBJ databases">
        <title>Chromosome-level reference genomes for two strains of Caenorhabditis briggsae: an improved platform for comparative genomics.</title>
        <authorList>
            <person name="Stevens L."/>
            <person name="Andersen E."/>
        </authorList>
    </citation>
    <scope>NUCLEOTIDE SEQUENCE [LARGE SCALE GENOMIC DNA]</scope>
    <source>
        <strain evidence="4">VX34</strain>
        <tissue evidence="4">Whole-organism</tissue>
    </source>
</reference>
<evidence type="ECO:0000313" key="4">
    <source>
        <dbReference type="EMBL" id="UMM23865.1"/>
    </source>
</evidence>
<dbReference type="EMBL" id="CP092622">
    <property type="protein sequence ID" value="UMM23865.1"/>
    <property type="molecule type" value="Genomic_DNA"/>
</dbReference>